<dbReference type="PROSITE" id="PS00108">
    <property type="entry name" value="PROTEIN_KINASE_ST"/>
    <property type="match status" value="1"/>
</dbReference>
<dbReference type="InterPro" id="IPR011009">
    <property type="entry name" value="Kinase-like_dom_sf"/>
</dbReference>
<dbReference type="EC" id="2.7.10.2" evidence="11"/>
<evidence type="ECO:0000256" key="1">
    <source>
        <dbReference type="ARBA" id="ARBA00004123"/>
    </source>
</evidence>
<dbReference type="SMART" id="SM00220">
    <property type="entry name" value="S_TKc"/>
    <property type="match status" value="1"/>
</dbReference>
<dbReference type="PROSITE" id="PS00107">
    <property type="entry name" value="PROTEIN_KINASE_ATP"/>
    <property type="match status" value="1"/>
</dbReference>
<keyword evidence="5 11" id="KW-0418">Kinase</keyword>
<evidence type="ECO:0000256" key="11">
    <source>
        <dbReference type="PIRNR" id="PIRNR037281"/>
    </source>
</evidence>
<dbReference type="InterPro" id="IPR050339">
    <property type="entry name" value="CC_SR_Kinase"/>
</dbReference>
<evidence type="ECO:0000313" key="15">
    <source>
        <dbReference type="Proteomes" id="UP001652625"/>
    </source>
</evidence>
<evidence type="ECO:0000256" key="8">
    <source>
        <dbReference type="ARBA" id="ARBA00023137"/>
    </source>
</evidence>
<keyword evidence="8 11" id="KW-0829">Tyrosine-protein kinase</keyword>
<dbReference type="Gene3D" id="3.30.200.20">
    <property type="entry name" value="Phosphorylase Kinase, domain 1"/>
    <property type="match status" value="1"/>
</dbReference>
<dbReference type="InterPro" id="IPR017441">
    <property type="entry name" value="Protein_kinase_ATP_BS"/>
</dbReference>
<comment type="subcellular location">
    <subcellularLocation>
        <location evidence="1 11">Nucleus</location>
    </subcellularLocation>
</comment>
<sequence length="557" mass="62595">MSTLAQNIIDKFTEEMVSPISHKRPCTPVLKKSRGLPLPSITEVDKITSCHRSFLDDELNSTDDMISPPDSPVKKRLISPIKSTSFQSPPSIQRGFLALRLFDTPHTPKTLVSKFKNNTNSEYDISSNEGPASRTRLKKKKTNLDDRKRKKSDRKQGEKLVVYANINPFTPSPSIVKAKRTRTDFESESIISDEDSENEVDAEICGNPTKKLALRETSISRYNAEFVELDLLGTGSFGSVYKCLNRLDGCFYALKRSTKPIAGSLDEKMALREVWAHAVLGHHQHVVQYYSAWAEDHHMLIQNEFCNGGNLNEKIMQNRLEKVLMEIVDLKQLILQLCKGLKYIHSLKLAHMDIKPGNVFICHVQRKTIDESNSDDGYYGDHTELKKSPYDTVYKIGDLGHVVSLNKNQKIEEGDCRFLPIEVLQEDYSNLTKADIFALGLTIFLAAGGDDLPKNGPKCNIGLPNLENRPKELNSLLQQMVSCNASERPSAIEILQSSFLGCLTKDQLRKELKEEKFKNQILSGKLIAAQKAIDLKAGNKRVVGNKVTRSMSMSVII</sequence>
<evidence type="ECO:0000256" key="6">
    <source>
        <dbReference type="ARBA" id="ARBA00022840"/>
    </source>
</evidence>
<evidence type="ECO:0000256" key="5">
    <source>
        <dbReference type="ARBA" id="ARBA00022777"/>
    </source>
</evidence>
<evidence type="ECO:0000256" key="7">
    <source>
        <dbReference type="ARBA" id="ARBA00022842"/>
    </source>
</evidence>
<dbReference type="Gene3D" id="1.10.510.10">
    <property type="entry name" value="Transferase(Phosphotransferase) domain 1"/>
    <property type="match status" value="1"/>
</dbReference>
<feature type="binding site" evidence="12">
    <location>
        <position position="255"/>
    </location>
    <ligand>
        <name>ATP</name>
        <dbReference type="ChEBI" id="CHEBI:30616"/>
    </ligand>
</feature>
<keyword evidence="7" id="KW-0460">Magnesium</keyword>
<protein>
    <recommendedName>
        <fullName evidence="11">Wee1-like protein kinase</fullName>
        <ecNumber evidence="11">2.7.10.2</ecNumber>
    </recommendedName>
</protein>
<feature type="compositionally biased region" description="Polar residues" evidence="13">
    <location>
        <begin position="120"/>
        <end position="130"/>
    </location>
</feature>
<keyword evidence="6 11" id="KW-0067">ATP-binding</keyword>
<proteinExistence type="inferred from homology"/>
<keyword evidence="9 11" id="KW-0539">Nucleus</keyword>
<evidence type="ECO:0000313" key="16">
    <source>
        <dbReference type="RefSeq" id="XP_065669452.1"/>
    </source>
</evidence>
<evidence type="ECO:0000256" key="4">
    <source>
        <dbReference type="ARBA" id="ARBA00022741"/>
    </source>
</evidence>
<dbReference type="RefSeq" id="XP_065669452.1">
    <property type="nucleotide sequence ID" value="XM_065813380.1"/>
</dbReference>
<feature type="region of interest" description="Disordered" evidence="13">
    <location>
        <begin position="120"/>
        <end position="157"/>
    </location>
</feature>
<feature type="domain" description="Protein kinase" evidence="14">
    <location>
        <begin position="226"/>
        <end position="500"/>
    </location>
</feature>
<organism evidence="15 16">
    <name type="scientific">Hydra vulgaris</name>
    <name type="common">Hydra</name>
    <name type="synonym">Hydra attenuata</name>
    <dbReference type="NCBI Taxonomy" id="6087"/>
    <lineage>
        <taxon>Eukaryota</taxon>
        <taxon>Metazoa</taxon>
        <taxon>Cnidaria</taxon>
        <taxon>Hydrozoa</taxon>
        <taxon>Hydroidolina</taxon>
        <taxon>Anthoathecata</taxon>
        <taxon>Aplanulata</taxon>
        <taxon>Hydridae</taxon>
        <taxon>Hydra</taxon>
    </lineage>
</organism>
<dbReference type="PIRSF" id="PIRSF037281">
    <property type="entry name" value="Wee1-like_protein_kinase"/>
    <property type="match status" value="1"/>
</dbReference>
<keyword evidence="3 11" id="KW-0479">Metal-binding</keyword>
<comment type="similarity">
    <text evidence="11">Belongs to the protein kinase superfamily. Ser/Thr protein kinase family. WEE1 subfamily.</text>
</comment>
<comment type="similarity">
    <text evidence="10">Belongs to the protein kinase superfamily. Ser/Thr protein kinase family. GCN2 subfamily.</text>
</comment>
<dbReference type="GeneID" id="101234863"/>
<evidence type="ECO:0000256" key="13">
    <source>
        <dbReference type="SAM" id="MobiDB-lite"/>
    </source>
</evidence>
<dbReference type="PANTHER" id="PTHR11042">
    <property type="entry name" value="EUKARYOTIC TRANSLATION INITIATION FACTOR 2-ALPHA KINASE EIF2-ALPHA KINASE -RELATED"/>
    <property type="match status" value="1"/>
</dbReference>
<dbReference type="Pfam" id="PF00069">
    <property type="entry name" value="Pkinase"/>
    <property type="match status" value="1"/>
</dbReference>
<keyword evidence="2 11" id="KW-0808">Transferase</keyword>
<evidence type="ECO:0000256" key="10">
    <source>
        <dbReference type="ARBA" id="ARBA00037982"/>
    </source>
</evidence>
<dbReference type="InterPro" id="IPR008271">
    <property type="entry name" value="Ser/Thr_kinase_AS"/>
</dbReference>
<dbReference type="InterPro" id="IPR017164">
    <property type="entry name" value="Wee1-like_protein_kinase"/>
</dbReference>
<accession>A0ABM4D580</accession>
<evidence type="ECO:0000256" key="2">
    <source>
        <dbReference type="ARBA" id="ARBA00022679"/>
    </source>
</evidence>
<evidence type="ECO:0000259" key="14">
    <source>
        <dbReference type="SMART" id="SM00220"/>
    </source>
</evidence>
<evidence type="ECO:0000256" key="9">
    <source>
        <dbReference type="ARBA" id="ARBA00023242"/>
    </source>
</evidence>
<reference evidence="16" key="1">
    <citation type="submission" date="2025-08" db="UniProtKB">
        <authorList>
            <consortium name="RefSeq"/>
        </authorList>
    </citation>
    <scope>IDENTIFICATION</scope>
</reference>
<dbReference type="Proteomes" id="UP001652625">
    <property type="component" value="Chromosome 12"/>
</dbReference>
<comment type="catalytic activity">
    <reaction evidence="11">
        <text>L-tyrosyl-[protein] + ATP = O-phospho-L-tyrosyl-[protein] + ADP + H(+)</text>
        <dbReference type="Rhea" id="RHEA:10596"/>
        <dbReference type="Rhea" id="RHEA-COMP:10136"/>
        <dbReference type="Rhea" id="RHEA-COMP:20101"/>
        <dbReference type="ChEBI" id="CHEBI:15378"/>
        <dbReference type="ChEBI" id="CHEBI:30616"/>
        <dbReference type="ChEBI" id="CHEBI:46858"/>
        <dbReference type="ChEBI" id="CHEBI:61978"/>
        <dbReference type="ChEBI" id="CHEBI:456216"/>
        <dbReference type="EC" id="2.7.10.2"/>
    </reaction>
</comment>
<gene>
    <name evidence="16" type="primary">LOC101234863</name>
</gene>
<dbReference type="SUPFAM" id="SSF56112">
    <property type="entry name" value="Protein kinase-like (PK-like)"/>
    <property type="match status" value="1"/>
</dbReference>
<dbReference type="InterPro" id="IPR000719">
    <property type="entry name" value="Prot_kinase_dom"/>
</dbReference>
<name>A0ABM4D580_HYDVU</name>
<evidence type="ECO:0000256" key="3">
    <source>
        <dbReference type="ARBA" id="ARBA00022723"/>
    </source>
</evidence>
<dbReference type="PANTHER" id="PTHR11042:SF185">
    <property type="entry name" value="WEE1-LIKE PROTEIN KINASE"/>
    <property type="match status" value="1"/>
</dbReference>
<keyword evidence="4 11" id="KW-0547">Nucleotide-binding</keyword>
<keyword evidence="15" id="KW-1185">Reference proteome</keyword>
<evidence type="ECO:0000256" key="12">
    <source>
        <dbReference type="PROSITE-ProRule" id="PRU10141"/>
    </source>
</evidence>